<dbReference type="PRINTS" id="PR00380">
    <property type="entry name" value="KINESINHEAVY"/>
</dbReference>
<dbReference type="InterPro" id="IPR027640">
    <property type="entry name" value="Kinesin-like_fam"/>
</dbReference>
<evidence type="ECO:0000256" key="4">
    <source>
        <dbReference type="RuleBase" id="RU000394"/>
    </source>
</evidence>
<evidence type="ECO:0000256" key="2">
    <source>
        <dbReference type="ARBA" id="ARBA00022840"/>
    </source>
</evidence>
<feature type="coiled-coil region" evidence="5">
    <location>
        <begin position="531"/>
        <end position="575"/>
    </location>
</feature>
<dbReference type="GO" id="GO:0008017">
    <property type="term" value="F:microtubule binding"/>
    <property type="evidence" value="ECO:0007669"/>
    <property type="project" value="InterPro"/>
</dbReference>
<dbReference type="InterPro" id="IPR019821">
    <property type="entry name" value="Kinesin_motor_CS"/>
</dbReference>
<dbReference type="SUPFAM" id="SSF52540">
    <property type="entry name" value="P-loop containing nucleoside triphosphate hydrolases"/>
    <property type="match status" value="1"/>
</dbReference>
<dbReference type="InterPro" id="IPR036961">
    <property type="entry name" value="Kinesin_motor_dom_sf"/>
</dbReference>
<protein>
    <recommendedName>
        <fullName evidence="4">Kinesin-like protein</fullName>
    </recommendedName>
</protein>
<dbReference type="InterPro" id="IPR056524">
    <property type="entry name" value="KIF6/9_C"/>
</dbReference>
<dbReference type="PROSITE" id="PS00411">
    <property type="entry name" value="KINESIN_MOTOR_1"/>
    <property type="match status" value="1"/>
</dbReference>
<comment type="similarity">
    <text evidence="3 4">Belongs to the TRAFAC class myosin-kinesin ATPase superfamily. Kinesin family.</text>
</comment>
<dbReference type="Pfam" id="PF00225">
    <property type="entry name" value="Kinesin"/>
    <property type="match status" value="1"/>
</dbReference>
<keyword evidence="4" id="KW-0505">Motor protein</keyword>
<keyword evidence="5" id="KW-0175">Coiled coil</keyword>
<keyword evidence="4" id="KW-0493">Microtubule</keyword>
<keyword evidence="6" id="KW-0472">Membrane</keyword>
<dbReference type="AlphaFoldDB" id="X6NEY8"/>
<keyword evidence="6" id="KW-0812">Transmembrane</keyword>
<feature type="transmembrane region" description="Helical" evidence="6">
    <location>
        <begin position="474"/>
        <end position="496"/>
    </location>
</feature>
<evidence type="ECO:0000256" key="1">
    <source>
        <dbReference type="ARBA" id="ARBA00022741"/>
    </source>
</evidence>
<dbReference type="PANTHER" id="PTHR47968">
    <property type="entry name" value="CENTROMERE PROTEIN E"/>
    <property type="match status" value="1"/>
</dbReference>
<evidence type="ECO:0000313" key="8">
    <source>
        <dbReference type="EMBL" id="ETO24463.1"/>
    </source>
</evidence>
<keyword evidence="6" id="KW-1133">Transmembrane helix</keyword>
<feature type="transmembrane region" description="Helical" evidence="6">
    <location>
        <begin position="292"/>
        <end position="308"/>
    </location>
</feature>
<reference evidence="8 9" key="1">
    <citation type="journal article" date="2013" name="Curr. Biol.">
        <title>The Genome of the Foraminiferan Reticulomyxa filosa.</title>
        <authorList>
            <person name="Glockner G."/>
            <person name="Hulsmann N."/>
            <person name="Schleicher M."/>
            <person name="Noegel A.A."/>
            <person name="Eichinger L."/>
            <person name="Gallinger C."/>
            <person name="Pawlowski J."/>
            <person name="Sierra R."/>
            <person name="Euteneuer U."/>
            <person name="Pillet L."/>
            <person name="Moustafa A."/>
            <person name="Platzer M."/>
            <person name="Groth M."/>
            <person name="Szafranski K."/>
            <person name="Schliwa M."/>
        </authorList>
    </citation>
    <scope>NUCLEOTIDE SEQUENCE [LARGE SCALE GENOMIC DNA]</scope>
</reference>
<evidence type="ECO:0000256" key="5">
    <source>
        <dbReference type="SAM" id="Coils"/>
    </source>
</evidence>
<gene>
    <name evidence="8" type="ORF">RFI_12691</name>
</gene>
<dbReference type="Gene3D" id="3.40.850.10">
    <property type="entry name" value="Kinesin motor domain"/>
    <property type="match status" value="1"/>
</dbReference>
<comment type="caution">
    <text evidence="3">Lacks conserved residue(s) required for the propagation of feature annotation.</text>
</comment>
<dbReference type="Pfam" id="PF23735">
    <property type="entry name" value="KIF9"/>
    <property type="match status" value="1"/>
</dbReference>
<evidence type="ECO:0000256" key="6">
    <source>
        <dbReference type="SAM" id="Phobius"/>
    </source>
</evidence>
<feature type="domain" description="Kinesin motor" evidence="7">
    <location>
        <begin position="1"/>
        <end position="247"/>
    </location>
</feature>
<keyword evidence="9" id="KW-1185">Reference proteome</keyword>
<dbReference type="GO" id="GO:0005874">
    <property type="term" value="C:microtubule"/>
    <property type="evidence" value="ECO:0007669"/>
    <property type="project" value="UniProtKB-KW"/>
</dbReference>
<dbReference type="PANTHER" id="PTHR47968:SF67">
    <property type="entry name" value="KINESIN MOTOR DOMAIN-CONTAINING PROTEIN"/>
    <property type="match status" value="1"/>
</dbReference>
<name>X6NEY8_RETFI</name>
<keyword evidence="1 4" id="KW-0547">Nucleotide-binding</keyword>
<dbReference type="PROSITE" id="PS50067">
    <property type="entry name" value="KINESIN_MOTOR_2"/>
    <property type="match status" value="1"/>
</dbReference>
<evidence type="ECO:0000259" key="7">
    <source>
        <dbReference type="PROSITE" id="PS50067"/>
    </source>
</evidence>
<dbReference type="InterPro" id="IPR001752">
    <property type="entry name" value="Kinesin_motor_dom"/>
</dbReference>
<sequence>MRKEDRKDFISIPRLFSLLLHLDCNSDSRKGMSVFALKLYRVSYLEIYNNNGYDLLDESHETSQLEDLPKVKMYEDENGVVTLSNIGMIAANTEEDALNLLFTGDTNRMICITPNNDTSSRSHCIFTIFIEMRQIGSEKIRKSKLHLVDLAGSERVHKSQVTGDVLEQSKYINLSLHYLEQVIVALHEKANGDRNHVPYRNSMITSFLRDSLGGNCKTVMIATLSVDITCLEESISTCRFAQRVALISNAATINEETDPNLVIAKLKLQVKVCIESLMLNIFFLSFNMQKKIYIYVYVYIFFLLMVVNEEPLNDDDKIHCQQLMQTFIQVIIFVYFPFRFVSLRLQKKGRRECFKCLKETILHKHADQHANVSNETKTRASSPTKNGILQETTEQTIIWKEQISRLQNTVEIFFIVLCNMFYSIPFRVGILRVTYFGETQQKSFFVLVQIKERDNEIIILVNLLKKQNKDFQHIGTNSATLTALHSSFFFFLNLIYKNQLIVSKENTRSSYDDAQARNEAFQKYRASSELNQIIESNKNTLRNKIAEAKERGIQINEIRAKMSRLKIEIEKISTEAAVRRMDMKDVTGSRFSRTKFFKHFMVYKIRKISCFSLCASGIDDEESKKYPCSKTRKSYIEKISLT</sequence>
<dbReference type="EMBL" id="ASPP01009207">
    <property type="protein sequence ID" value="ETO24463.1"/>
    <property type="molecule type" value="Genomic_DNA"/>
</dbReference>
<keyword evidence="2 4" id="KW-0067">ATP-binding</keyword>
<comment type="caution">
    <text evidence="8">The sequence shown here is derived from an EMBL/GenBank/DDBJ whole genome shotgun (WGS) entry which is preliminary data.</text>
</comment>
<dbReference type="GO" id="GO:0007018">
    <property type="term" value="P:microtubule-based movement"/>
    <property type="evidence" value="ECO:0007669"/>
    <property type="project" value="InterPro"/>
</dbReference>
<dbReference type="GO" id="GO:0003777">
    <property type="term" value="F:microtubule motor activity"/>
    <property type="evidence" value="ECO:0007669"/>
    <property type="project" value="InterPro"/>
</dbReference>
<dbReference type="Proteomes" id="UP000023152">
    <property type="component" value="Unassembled WGS sequence"/>
</dbReference>
<dbReference type="InterPro" id="IPR027417">
    <property type="entry name" value="P-loop_NTPase"/>
</dbReference>
<evidence type="ECO:0000313" key="9">
    <source>
        <dbReference type="Proteomes" id="UP000023152"/>
    </source>
</evidence>
<organism evidence="8 9">
    <name type="scientific">Reticulomyxa filosa</name>
    <dbReference type="NCBI Taxonomy" id="46433"/>
    <lineage>
        <taxon>Eukaryota</taxon>
        <taxon>Sar</taxon>
        <taxon>Rhizaria</taxon>
        <taxon>Retaria</taxon>
        <taxon>Foraminifera</taxon>
        <taxon>Monothalamids</taxon>
        <taxon>Reticulomyxidae</taxon>
        <taxon>Reticulomyxa</taxon>
    </lineage>
</organism>
<evidence type="ECO:0000256" key="3">
    <source>
        <dbReference type="PROSITE-ProRule" id="PRU00283"/>
    </source>
</evidence>
<feature type="transmembrane region" description="Helical" evidence="6">
    <location>
        <begin position="323"/>
        <end position="341"/>
    </location>
</feature>
<accession>X6NEY8</accession>
<proteinExistence type="inferred from homology"/>
<dbReference type="OrthoDB" id="3176171at2759"/>
<dbReference type="SMART" id="SM00129">
    <property type="entry name" value="KISc"/>
    <property type="match status" value="1"/>
</dbReference>
<dbReference type="GO" id="GO:0005524">
    <property type="term" value="F:ATP binding"/>
    <property type="evidence" value="ECO:0007669"/>
    <property type="project" value="UniProtKB-KW"/>
</dbReference>